<dbReference type="Proteomes" id="UP000595814">
    <property type="component" value="Chromosome"/>
</dbReference>
<sequence length="228" mass="26252">MNRIVIVEDDIFLRDEIENILIKRGYSVKSISSFHNIVEDIESEYPDLVILDINLPGISGFEICRKLKAKGIGPILILTSRDSLEDELQGLDLGGDDYLIKPCHPDRLIARANNLIELYSNMKRVLKLEDLKIEEDTNTLHYKDNSINLTENESIILKELIKISPSVLTKEELYKILWGGSKYVDENIIQVNITRLRRTLEKVGLKDIIINIRGIGYKLELENKYEDK</sequence>
<reference evidence="1 2" key="1">
    <citation type="journal article" date="2022" name="Int. J. Syst. Evol. Microbiol.">
        <title>Miniphocaeibacter halophilus sp. nov., an ammonium-tolerant acetate-producing bacterium isolated from a biogas system.</title>
        <authorList>
            <person name="Schnurer A."/>
            <person name="Singh A."/>
            <person name="Bi S."/>
            <person name="Qiao W."/>
            <person name="Westerholm M."/>
        </authorList>
    </citation>
    <scope>NUCLEOTIDE SEQUENCE [LARGE SCALE GENOMIC DNA]</scope>
    <source>
        <strain evidence="1 2">AMB_01</strain>
    </source>
</reference>
<protein>
    <submittedName>
        <fullName evidence="1">Response regulator transcription factor</fullName>
    </submittedName>
</protein>
<accession>A0AC61MT95</accession>
<evidence type="ECO:0000313" key="2">
    <source>
        <dbReference type="Proteomes" id="UP000595814"/>
    </source>
</evidence>
<proteinExistence type="predicted"/>
<organism evidence="1 2">
    <name type="scientific">Miniphocaeibacter halophilus</name>
    <dbReference type="NCBI Taxonomy" id="2931922"/>
    <lineage>
        <taxon>Bacteria</taxon>
        <taxon>Bacillati</taxon>
        <taxon>Bacillota</taxon>
        <taxon>Tissierellia</taxon>
        <taxon>Tissierellales</taxon>
        <taxon>Peptoniphilaceae</taxon>
        <taxon>Miniphocaeibacter</taxon>
    </lineage>
</organism>
<name>A0AC61MT95_9FIRM</name>
<dbReference type="EMBL" id="CP066744">
    <property type="protein sequence ID" value="QQK08578.1"/>
    <property type="molecule type" value="Genomic_DNA"/>
</dbReference>
<evidence type="ECO:0000313" key="1">
    <source>
        <dbReference type="EMBL" id="QQK08578.1"/>
    </source>
</evidence>
<keyword evidence="2" id="KW-1185">Reference proteome</keyword>
<gene>
    <name evidence="1" type="ORF">JFY71_03290</name>
</gene>